<proteinExistence type="inferred from homology"/>
<feature type="domain" description="Formyl transferase N-terminal" evidence="10">
    <location>
        <begin position="8"/>
        <end position="210"/>
    </location>
</feature>
<dbReference type="GO" id="GO:0004644">
    <property type="term" value="F:phosphoribosylglycinamide formyltransferase activity"/>
    <property type="evidence" value="ECO:0007669"/>
    <property type="project" value="UniProtKB-EC"/>
</dbReference>
<evidence type="ECO:0000313" key="11">
    <source>
        <dbReference type="EMBL" id="TDZ29867.1"/>
    </source>
</evidence>
<dbReference type="Gene3D" id="3.40.50.170">
    <property type="entry name" value="Formyl transferase, N-terminal domain"/>
    <property type="match status" value="1"/>
</dbReference>
<gene>
    <name evidence="11" type="primary">ade5</name>
    <name evidence="11" type="ORF">C8035_v003989</name>
</gene>
<dbReference type="InterPro" id="IPR036477">
    <property type="entry name" value="Formyl_transf_N_sf"/>
</dbReference>
<dbReference type="InterPro" id="IPR004607">
    <property type="entry name" value="GART"/>
</dbReference>
<sequence>MATTQRAKILVLCSGSGTNLQALIDACQAGEIPGDIIKVVVNRKNAFAVKRAEKAGIPTEYFNLVSGGFTQKGEKDEAKLREGRARYDAALAERVLEDKPDLVVLAGWMHVFATSFLTPLDAVGIPVINLHPALPGRYDGANAIGRAYDDFKAGKLENNQTGAMIHYVIAEVDRGEPILVEKVDVLEGDSLEDLEQRMHSREHSLIVRATAQVAKDILSKKQQ</sequence>
<dbReference type="Proteomes" id="UP000295083">
    <property type="component" value="Unassembled WGS sequence"/>
</dbReference>
<dbReference type="PROSITE" id="PS00373">
    <property type="entry name" value="GART"/>
    <property type="match status" value="1"/>
</dbReference>
<dbReference type="UniPathway" id="UPA00074">
    <property type="reaction ID" value="UER00126"/>
</dbReference>
<evidence type="ECO:0000256" key="1">
    <source>
        <dbReference type="ARBA" id="ARBA00005054"/>
    </source>
</evidence>
<protein>
    <recommendedName>
        <fullName evidence="3">Phosphoribosylglycinamide formyltransferase</fullName>
        <ecNumber evidence="2">2.1.2.2</ecNumber>
    </recommendedName>
    <alternativeName>
        <fullName evidence="8">5'-phosphoribosylglycinamide transformylase</fullName>
    </alternativeName>
    <alternativeName>
        <fullName evidence="7">GAR transformylase</fullName>
    </alternativeName>
</protein>
<dbReference type="AlphaFoldDB" id="A0A4R8PVK3"/>
<dbReference type="CDD" id="cd08645">
    <property type="entry name" value="FMT_core_GART"/>
    <property type="match status" value="1"/>
</dbReference>
<dbReference type="GO" id="GO:0005737">
    <property type="term" value="C:cytoplasm"/>
    <property type="evidence" value="ECO:0007669"/>
    <property type="project" value="TreeGrafter"/>
</dbReference>
<keyword evidence="12" id="KW-1185">Reference proteome</keyword>
<dbReference type="PANTHER" id="PTHR43369:SF2">
    <property type="entry name" value="PHOSPHORIBOSYLGLYCINAMIDE FORMYLTRANSFERASE"/>
    <property type="match status" value="1"/>
</dbReference>
<dbReference type="Pfam" id="PF00551">
    <property type="entry name" value="Formyl_trans_N"/>
    <property type="match status" value="1"/>
</dbReference>
<evidence type="ECO:0000256" key="8">
    <source>
        <dbReference type="ARBA" id="ARBA00041682"/>
    </source>
</evidence>
<dbReference type="HAMAP" id="MF_01930">
    <property type="entry name" value="PurN"/>
    <property type="match status" value="1"/>
</dbReference>
<dbReference type="InterPro" id="IPR001555">
    <property type="entry name" value="GART_AS"/>
</dbReference>
<accession>A0A4R8PVK3</accession>
<evidence type="ECO:0000259" key="10">
    <source>
        <dbReference type="Pfam" id="PF00551"/>
    </source>
</evidence>
<name>A0A4R8PVK3_9PEZI</name>
<dbReference type="EC" id="2.1.2.2" evidence="2"/>
<dbReference type="GO" id="GO:0006189">
    <property type="term" value="P:'de novo' IMP biosynthetic process"/>
    <property type="evidence" value="ECO:0007669"/>
    <property type="project" value="UniProtKB-UniPathway"/>
</dbReference>
<evidence type="ECO:0000256" key="6">
    <source>
        <dbReference type="ARBA" id="ARBA00038440"/>
    </source>
</evidence>
<dbReference type="FunFam" id="3.40.50.170:FF:000009">
    <property type="entry name" value="Phosphoribosylglycinamide formyltransferase (Eurofung)"/>
    <property type="match status" value="1"/>
</dbReference>
<dbReference type="EMBL" id="QAPG01000166">
    <property type="protein sequence ID" value="TDZ29867.1"/>
    <property type="molecule type" value="Genomic_DNA"/>
</dbReference>
<evidence type="ECO:0000256" key="7">
    <source>
        <dbReference type="ARBA" id="ARBA00041324"/>
    </source>
</evidence>
<evidence type="ECO:0000256" key="2">
    <source>
        <dbReference type="ARBA" id="ARBA00012254"/>
    </source>
</evidence>
<evidence type="ECO:0000256" key="4">
    <source>
        <dbReference type="ARBA" id="ARBA00022679"/>
    </source>
</evidence>
<keyword evidence="4 11" id="KW-0808">Transferase</keyword>
<dbReference type="SUPFAM" id="SSF53328">
    <property type="entry name" value="Formyltransferase"/>
    <property type="match status" value="1"/>
</dbReference>
<comment type="catalytic activity">
    <reaction evidence="9">
        <text>N(1)-(5-phospho-beta-D-ribosyl)glycinamide + (6R)-10-formyltetrahydrofolate = N(2)-formyl-N(1)-(5-phospho-beta-D-ribosyl)glycinamide + (6S)-5,6,7,8-tetrahydrofolate + H(+)</text>
        <dbReference type="Rhea" id="RHEA:15053"/>
        <dbReference type="ChEBI" id="CHEBI:15378"/>
        <dbReference type="ChEBI" id="CHEBI:57453"/>
        <dbReference type="ChEBI" id="CHEBI:143788"/>
        <dbReference type="ChEBI" id="CHEBI:147286"/>
        <dbReference type="ChEBI" id="CHEBI:195366"/>
        <dbReference type="EC" id="2.1.2.2"/>
    </reaction>
</comment>
<comment type="caution">
    <text evidence="11">The sequence shown here is derived from an EMBL/GenBank/DDBJ whole genome shotgun (WGS) entry which is preliminary data.</text>
</comment>
<evidence type="ECO:0000256" key="5">
    <source>
        <dbReference type="ARBA" id="ARBA00022755"/>
    </source>
</evidence>
<evidence type="ECO:0000256" key="3">
    <source>
        <dbReference type="ARBA" id="ARBA00022076"/>
    </source>
</evidence>
<organism evidence="11 12">
    <name type="scientific">Colletotrichum spinosum</name>
    <dbReference type="NCBI Taxonomy" id="1347390"/>
    <lineage>
        <taxon>Eukaryota</taxon>
        <taxon>Fungi</taxon>
        <taxon>Dikarya</taxon>
        <taxon>Ascomycota</taxon>
        <taxon>Pezizomycotina</taxon>
        <taxon>Sordariomycetes</taxon>
        <taxon>Hypocreomycetidae</taxon>
        <taxon>Glomerellales</taxon>
        <taxon>Glomerellaceae</taxon>
        <taxon>Colletotrichum</taxon>
        <taxon>Colletotrichum orbiculare species complex</taxon>
    </lineage>
</organism>
<evidence type="ECO:0000313" key="12">
    <source>
        <dbReference type="Proteomes" id="UP000295083"/>
    </source>
</evidence>
<dbReference type="PANTHER" id="PTHR43369">
    <property type="entry name" value="PHOSPHORIBOSYLGLYCINAMIDE FORMYLTRANSFERASE"/>
    <property type="match status" value="1"/>
</dbReference>
<evidence type="ECO:0000256" key="9">
    <source>
        <dbReference type="ARBA" id="ARBA00047664"/>
    </source>
</evidence>
<dbReference type="InterPro" id="IPR002376">
    <property type="entry name" value="Formyl_transf_N"/>
</dbReference>
<dbReference type="NCBIfam" id="TIGR00639">
    <property type="entry name" value="PurN"/>
    <property type="match status" value="1"/>
</dbReference>
<comment type="similarity">
    <text evidence="6">Belongs to the GART family.</text>
</comment>
<reference evidence="11 12" key="1">
    <citation type="submission" date="2018-11" db="EMBL/GenBank/DDBJ databases">
        <title>Genome sequence and assembly of Colletotrichum spinosum.</title>
        <authorList>
            <person name="Gan P."/>
            <person name="Shirasu K."/>
        </authorList>
    </citation>
    <scope>NUCLEOTIDE SEQUENCE [LARGE SCALE GENOMIC DNA]</scope>
    <source>
        <strain evidence="11 12">CBS 515.97</strain>
    </source>
</reference>
<comment type="pathway">
    <text evidence="1">Purine metabolism; IMP biosynthesis via de novo pathway; N(2)-formyl-N(1)-(5-phospho-D-ribosyl)glycinamide from N(1)-(5-phospho-D-ribosyl)glycinamide (10-formyl THF route): step 1/1.</text>
</comment>
<keyword evidence="5" id="KW-0658">Purine biosynthesis</keyword>